<gene>
    <name evidence="2" type="ORF">CF165_13565</name>
</gene>
<protein>
    <recommendedName>
        <fullName evidence="4">Peptidase inhibitor family I36 protein</fullName>
    </recommendedName>
</protein>
<feature type="transmembrane region" description="Helical" evidence="1">
    <location>
        <begin position="213"/>
        <end position="232"/>
    </location>
</feature>
<name>A0A229TB95_9PSEU</name>
<keyword evidence="3" id="KW-1185">Reference proteome</keyword>
<evidence type="ECO:0000313" key="2">
    <source>
        <dbReference type="EMBL" id="OXM68525.1"/>
    </source>
</evidence>
<proteinExistence type="predicted"/>
<dbReference type="Proteomes" id="UP000215199">
    <property type="component" value="Unassembled WGS sequence"/>
</dbReference>
<sequence length="360" mass="40435">MNQYATVRRSHLRGRYRDPLRVHLRVGEHRRHRVRRRPARRRKESLFLTSRFWCAVIAATRSDRLAGWGVEPGKTGASSKPSVRRSSRTASRTYWTAYSRRSDSMSIFAVPCLPTRSGARTSSNSRFRLAGHACRAERTAHRRDGSYERSPVRAAGRSIELARRKLTAQSIQVAWKHFDQVRRTLPARGGLGILHVPHINLEGGKMRKAQRTLAMLLVVFGALAVLVNTATADTAAAQPATRGLAQTPDPGFAPQALDCPSSNLCVWPVTDGSRNRCTWLNRDNDWWNTPVVCSWSSSQTVKAIYNRGTSSSFSGVCLYANANYSHWLHYVPQGQSYVPGTQYIVRSHRWVSSGNECFNS</sequence>
<comment type="caution">
    <text evidence="2">The sequence shown here is derived from an EMBL/GenBank/DDBJ whole genome shotgun (WGS) entry which is preliminary data.</text>
</comment>
<accession>A0A229TB95</accession>
<organism evidence="2 3">
    <name type="scientific">Amycolatopsis vastitatis</name>
    <dbReference type="NCBI Taxonomy" id="1905142"/>
    <lineage>
        <taxon>Bacteria</taxon>
        <taxon>Bacillati</taxon>
        <taxon>Actinomycetota</taxon>
        <taxon>Actinomycetes</taxon>
        <taxon>Pseudonocardiales</taxon>
        <taxon>Pseudonocardiaceae</taxon>
        <taxon>Amycolatopsis</taxon>
    </lineage>
</organism>
<evidence type="ECO:0000313" key="3">
    <source>
        <dbReference type="Proteomes" id="UP000215199"/>
    </source>
</evidence>
<reference evidence="3" key="1">
    <citation type="submission" date="2017-07" db="EMBL/GenBank/DDBJ databases">
        <title>Comparative genome mining reveals phylogenetic distribution patterns of secondary metabolites in Amycolatopsis.</title>
        <authorList>
            <person name="Adamek M."/>
            <person name="Alanjary M."/>
            <person name="Sales-Ortells H."/>
            <person name="Goodfellow M."/>
            <person name="Bull A.T."/>
            <person name="Kalinowski J."/>
            <person name="Ziemert N."/>
        </authorList>
    </citation>
    <scope>NUCLEOTIDE SEQUENCE [LARGE SCALE GENOMIC DNA]</scope>
    <source>
        <strain evidence="3">H5</strain>
    </source>
</reference>
<dbReference type="Pfam" id="PF03995">
    <property type="entry name" value="Inhibitor_I36"/>
    <property type="match status" value="1"/>
</dbReference>
<dbReference type="EMBL" id="NMUL01000010">
    <property type="protein sequence ID" value="OXM68525.1"/>
    <property type="molecule type" value="Genomic_DNA"/>
</dbReference>
<evidence type="ECO:0000256" key="1">
    <source>
        <dbReference type="SAM" id="Phobius"/>
    </source>
</evidence>
<keyword evidence="1" id="KW-0472">Membrane</keyword>
<keyword evidence="1" id="KW-0812">Transmembrane</keyword>
<keyword evidence="1" id="KW-1133">Transmembrane helix</keyword>
<evidence type="ECO:0008006" key="4">
    <source>
        <dbReference type="Google" id="ProtNLM"/>
    </source>
</evidence>
<dbReference type="AlphaFoldDB" id="A0A229TB95"/>